<evidence type="ECO:0000259" key="5">
    <source>
        <dbReference type="Pfam" id="PF01557"/>
    </source>
</evidence>
<feature type="domain" description="Fumarylacetoacetase-like C-terminal" evidence="5">
    <location>
        <begin position="31"/>
        <end position="235"/>
    </location>
</feature>
<evidence type="ECO:0000256" key="2">
    <source>
        <dbReference type="ARBA" id="ARBA00010211"/>
    </source>
</evidence>
<dbReference type="AlphaFoldDB" id="H1S4T0"/>
<reference evidence="6 7" key="1">
    <citation type="journal article" date="2012" name="J. Bacteriol.">
        <title>De Novo Genome Project of Cupriavidus basilensis OR16.</title>
        <authorList>
            <person name="Cserhati M."/>
            <person name="Kriszt B."/>
            <person name="Szoboszlay S."/>
            <person name="Toth A."/>
            <person name="Szabo I."/>
            <person name="Tancsics A."/>
            <person name="Nagy I."/>
            <person name="Horvath B."/>
            <person name="Nagy I."/>
            <person name="Kukolya J."/>
        </authorList>
    </citation>
    <scope>NUCLEOTIDE SEQUENCE [LARGE SCALE GENOMIC DNA]</scope>
    <source>
        <strain evidence="6 7">OR16</strain>
    </source>
</reference>
<organism evidence="6 7">
    <name type="scientific">Cupriavidus basilensis OR16</name>
    <dbReference type="NCBI Taxonomy" id="1127483"/>
    <lineage>
        <taxon>Bacteria</taxon>
        <taxon>Pseudomonadati</taxon>
        <taxon>Pseudomonadota</taxon>
        <taxon>Betaproteobacteria</taxon>
        <taxon>Burkholderiales</taxon>
        <taxon>Burkholderiaceae</taxon>
        <taxon>Cupriavidus</taxon>
    </lineage>
</organism>
<keyword evidence="6" id="KW-0456">Lyase</keyword>
<comment type="cofactor">
    <cofactor evidence="1">
        <name>Mg(2+)</name>
        <dbReference type="ChEBI" id="CHEBI:18420"/>
    </cofactor>
</comment>
<comment type="similarity">
    <text evidence="2">Belongs to the FAH family.</text>
</comment>
<dbReference type="Proteomes" id="UP000005808">
    <property type="component" value="Unassembled WGS sequence"/>
</dbReference>
<dbReference type="PANTHER" id="PTHR42796:SF4">
    <property type="entry name" value="FUMARYLACETOACETATE HYDROLASE DOMAIN-CONTAINING PROTEIN 2A"/>
    <property type="match status" value="1"/>
</dbReference>
<keyword evidence="3" id="KW-0479">Metal-binding</keyword>
<dbReference type="InterPro" id="IPR051121">
    <property type="entry name" value="FAH"/>
</dbReference>
<sequence>MQILAAINPENLPLVSGKPRIGAPVAGVRQLVAVGLNYRKHAEEAGMKIPDEPMVFTKAITSLSGPDDDIVLPMDSVSTDWEVELGVVIGQAAYQVSEADALSYVAGYCTANDVSERAWQLERGGQFVIGKSAPGFAPIGPWLVTKDEVPDPQDLELTLQVNGRQRQRSSTNDMIFGVARALSYITGFLKLLPGDVVLTGTPSGVGLGMTPRTYLKPGDVVTTEVIGLGRQQQKVRLEGVA</sequence>
<dbReference type="FunFam" id="3.90.850.10:FF:000002">
    <property type="entry name" value="2-hydroxyhepta-2,4-diene-1,7-dioate isomerase"/>
    <property type="match status" value="1"/>
</dbReference>
<accession>H1S4T0</accession>
<dbReference type="SUPFAM" id="SSF56529">
    <property type="entry name" value="FAH"/>
    <property type="match status" value="1"/>
</dbReference>
<proteinExistence type="inferred from homology"/>
<dbReference type="GO" id="GO:0046872">
    <property type="term" value="F:metal ion binding"/>
    <property type="evidence" value="ECO:0007669"/>
    <property type="project" value="UniProtKB-KW"/>
</dbReference>
<evidence type="ECO:0000256" key="3">
    <source>
        <dbReference type="ARBA" id="ARBA00022723"/>
    </source>
</evidence>
<evidence type="ECO:0000256" key="1">
    <source>
        <dbReference type="ARBA" id="ARBA00001946"/>
    </source>
</evidence>
<dbReference type="Gene3D" id="3.90.850.10">
    <property type="entry name" value="Fumarylacetoacetase-like, C-terminal domain"/>
    <property type="match status" value="1"/>
</dbReference>
<dbReference type="GO" id="GO:0016829">
    <property type="term" value="F:lyase activity"/>
    <property type="evidence" value="ECO:0007669"/>
    <property type="project" value="UniProtKB-KW"/>
</dbReference>
<evidence type="ECO:0000313" key="6">
    <source>
        <dbReference type="EMBL" id="EHP42467.1"/>
    </source>
</evidence>
<dbReference type="GO" id="GO:0019752">
    <property type="term" value="P:carboxylic acid metabolic process"/>
    <property type="evidence" value="ECO:0007669"/>
    <property type="project" value="UniProtKB-ARBA"/>
</dbReference>
<dbReference type="GO" id="GO:0016853">
    <property type="term" value="F:isomerase activity"/>
    <property type="evidence" value="ECO:0007669"/>
    <property type="project" value="UniProtKB-ARBA"/>
</dbReference>
<name>H1S4T0_9BURK</name>
<evidence type="ECO:0000313" key="7">
    <source>
        <dbReference type="Proteomes" id="UP000005808"/>
    </source>
</evidence>
<comment type="caution">
    <text evidence="6">The sequence shown here is derived from an EMBL/GenBank/DDBJ whole genome shotgun (WGS) entry which is preliminary data.</text>
</comment>
<dbReference type="PANTHER" id="PTHR42796">
    <property type="entry name" value="FUMARYLACETOACETATE HYDROLASE DOMAIN-CONTAINING PROTEIN 2A-RELATED"/>
    <property type="match status" value="1"/>
</dbReference>
<dbReference type="Pfam" id="PF01557">
    <property type="entry name" value="FAA_hydrolase"/>
    <property type="match status" value="1"/>
</dbReference>
<evidence type="ECO:0000256" key="4">
    <source>
        <dbReference type="ARBA" id="ARBA00022801"/>
    </source>
</evidence>
<dbReference type="GO" id="GO:0016787">
    <property type="term" value="F:hydrolase activity"/>
    <property type="evidence" value="ECO:0007669"/>
    <property type="project" value="UniProtKB-KW"/>
</dbReference>
<gene>
    <name evidence="6" type="ORF">OR16_14089</name>
</gene>
<dbReference type="EMBL" id="AHJE01000033">
    <property type="protein sequence ID" value="EHP42467.1"/>
    <property type="molecule type" value="Genomic_DNA"/>
</dbReference>
<protein>
    <submittedName>
        <fullName evidence="6">Ureidoglycolate lyase</fullName>
    </submittedName>
</protein>
<dbReference type="InterPro" id="IPR011234">
    <property type="entry name" value="Fumarylacetoacetase-like_C"/>
</dbReference>
<dbReference type="InterPro" id="IPR036663">
    <property type="entry name" value="Fumarylacetoacetase_C_sf"/>
</dbReference>
<keyword evidence="4" id="KW-0378">Hydrolase</keyword>